<evidence type="ECO:0000259" key="2">
    <source>
        <dbReference type="Pfam" id="PF13810"/>
    </source>
</evidence>
<feature type="compositionally biased region" description="Low complexity" evidence="1">
    <location>
        <begin position="174"/>
        <end position="187"/>
    </location>
</feature>
<dbReference type="EMBL" id="MVIH01000001">
    <property type="protein sequence ID" value="ORB56879.1"/>
    <property type="molecule type" value="Genomic_DNA"/>
</dbReference>
<evidence type="ECO:0000256" key="1">
    <source>
        <dbReference type="SAM" id="MobiDB-lite"/>
    </source>
</evidence>
<accession>A0A1X0J412</accession>
<dbReference type="InterPro" id="IPR025442">
    <property type="entry name" value="DUF4185"/>
</dbReference>
<protein>
    <recommendedName>
        <fullName evidence="2">DUF4185 domain-containing protein</fullName>
    </recommendedName>
</protein>
<dbReference type="CDD" id="cd15482">
    <property type="entry name" value="Sialidase_non-viral"/>
    <property type="match status" value="1"/>
</dbReference>
<name>A0A1X0J412_MYCRH</name>
<feature type="region of interest" description="Disordered" evidence="1">
    <location>
        <begin position="1"/>
        <end position="20"/>
    </location>
</feature>
<dbReference type="Proteomes" id="UP000192534">
    <property type="component" value="Unassembled WGS sequence"/>
</dbReference>
<proteinExistence type="predicted"/>
<dbReference type="AlphaFoldDB" id="A0A1X0J412"/>
<feature type="region of interest" description="Disordered" evidence="1">
    <location>
        <begin position="154"/>
        <end position="187"/>
    </location>
</feature>
<feature type="compositionally biased region" description="Basic residues" evidence="1">
    <location>
        <begin position="30"/>
        <end position="43"/>
    </location>
</feature>
<keyword evidence="4" id="KW-1185">Reference proteome</keyword>
<feature type="compositionally biased region" description="Pro residues" evidence="1">
    <location>
        <begin position="162"/>
        <end position="173"/>
    </location>
</feature>
<feature type="region of interest" description="Disordered" evidence="1">
    <location>
        <begin position="30"/>
        <end position="56"/>
    </location>
</feature>
<organism evidence="3 4">
    <name type="scientific">Mycolicibacterium rhodesiae</name>
    <name type="common">Mycobacterium rhodesiae</name>
    <dbReference type="NCBI Taxonomy" id="36814"/>
    <lineage>
        <taxon>Bacteria</taxon>
        <taxon>Bacillati</taxon>
        <taxon>Actinomycetota</taxon>
        <taxon>Actinomycetes</taxon>
        <taxon>Mycobacteriales</taxon>
        <taxon>Mycobacteriaceae</taxon>
        <taxon>Mycolicibacterium</taxon>
    </lineage>
</organism>
<evidence type="ECO:0000313" key="3">
    <source>
        <dbReference type="EMBL" id="ORB56879.1"/>
    </source>
</evidence>
<reference evidence="3 4" key="1">
    <citation type="submission" date="2016-12" db="EMBL/GenBank/DDBJ databases">
        <title>The new phylogeny of genus Mycobacterium.</title>
        <authorList>
            <person name="Tortoli E."/>
            <person name="Trovato A."/>
            <person name="Cirillo D.M."/>
        </authorList>
    </citation>
    <scope>NUCLEOTIDE SEQUENCE [LARGE SCALE GENOMIC DNA]</scope>
    <source>
        <strain evidence="3 4">DSM 44223</strain>
    </source>
</reference>
<dbReference type="Pfam" id="PF13810">
    <property type="entry name" value="DUF4185"/>
    <property type="match status" value="1"/>
</dbReference>
<evidence type="ECO:0000313" key="4">
    <source>
        <dbReference type="Proteomes" id="UP000192534"/>
    </source>
</evidence>
<comment type="caution">
    <text evidence="3">The sequence shown here is derived from an EMBL/GenBank/DDBJ whole genome shotgun (WGS) entry which is preliminary data.</text>
</comment>
<sequence length="520" mass="55141">MLGEFHAHSNPPSTPLVATRSRTRTYRCIAGRKRHTGPYRHKGQQTSQRRPASERCVVSPRPRIPSLSLASTLVVGLCAATGVAPPAAADPCEGASAAAQPAANQAFQIPQPSAIAPFDRPIGHKPVGANDQAPLPTLGKMLINAFMPNSGQVQKQAAVAPAPKPAPAQPQPAPAAAQPAPSTAPPGTSVVGWVTGPDSPNQTVQKFAITGTDLGIMWDNGDPSHRQVLLAFGDTNGFCMIPGKQWRYNTLMRSSDGSLANTVAVPDGAVGNKYSGAPVWRPGIAKQVINSINGAPQETGIIPTSGVAVGPNQFLNFMSIRSWDNYGAWTTNYSAIATSTDNGETWGVYPGTVRQPSNGNEKFQMGAFLKPGPGDPYIYSFGTPNGRGGSAYVARVSPGLIPDLTKYEYWNADSNSWVAGSPAAATPVIPGPVGEMSAQFNNYLKQYLVLYCNGNNDVVMRTAPAPQGPWGPEQMLVSSMQIPGGIYAPFLHPWSTGRELYYNLSLWSAYNVMLMHTVLP</sequence>
<gene>
    <name evidence="3" type="ORF">BST42_00125</name>
</gene>
<feature type="domain" description="DUF4185" evidence="2">
    <location>
        <begin position="199"/>
        <end position="516"/>
    </location>
</feature>